<feature type="transmembrane region" description="Helical" evidence="1">
    <location>
        <begin position="32"/>
        <end position="54"/>
    </location>
</feature>
<dbReference type="OrthoDB" id="5279542at2759"/>
<accession>A0A1Y2DTC1</accession>
<gene>
    <name evidence="2" type="ORF">BCR38DRAFT_517907</name>
</gene>
<proteinExistence type="predicted"/>
<feature type="transmembrane region" description="Helical" evidence="1">
    <location>
        <begin position="66"/>
        <end position="87"/>
    </location>
</feature>
<keyword evidence="1" id="KW-1133">Transmembrane helix</keyword>
<dbReference type="STRING" id="1141098.A0A1Y2DTC1"/>
<protein>
    <recommendedName>
        <fullName evidence="4">MARVEL domain-containing protein</fullName>
    </recommendedName>
</protein>
<organism evidence="2 3">
    <name type="scientific">Pseudomassariella vexata</name>
    <dbReference type="NCBI Taxonomy" id="1141098"/>
    <lineage>
        <taxon>Eukaryota</taxon>
        <taxon>Fungi</taxon>
        <taxon>Dikarya</taxon>
        <taxon>Ascomycota</taxon>
        <taxon>Pezizomycotina</taxon>
        <taxon>Sordariomycetes</taxon>
        <taxon>Xylariomycetidae</taxon>
        <taxon>Amphisphaeriales</taxon>
        <taxon>Pseudomassariaceae</taxon>
        <taxon>Pseudomassariella</taxon>
    </lineage>
</organism>
<evidence type="ECO:0000313" key="2">
    <source>
        <dbReference type="EMBL" id="ORY62386.1"/>
    </source>
</evidence>
<keyword evidence="1" id="KW-0812">Transmembrane</keyword>
<evidence type="ECO:0008006" key="4">
    <source>
        <dbReference type="Google" id="ProtNLM"/>
    </source>
</evidence>
<sequence>MMDPNQPQPYQQYPVPQPQTVPYSRACHITKILLISFSMMFCLIVLGISIALIVDPNLYSPMVVWIAPQAGIAFCWSVAELMTICARTGHRGIHPGAHVALHLLLWMGFSTSVGLTSYFLAEAVGCDYYCSHYSSYYDVPRYSQGYINAMGALVAFLSLLIIIHFSLFIRACVETAQRNRMTMQVYFVPQHVYYGQPLQQYPVSQGIPPMRPQQAQISGYYGQPKVEQVTESSSVS</sequence>
<dbReference type="EMBL" id="MCFJ01000009">
    <property type="protein sequence ID" value="ORY62386.1"/>
    <property type="molecule type" value="Genomic_DNA"/>
</dbReference>
<dbReference type="GeneID" id="63781336"/>
<dbReference type="AlphaFoldDB" id="A0A1Y2DTC1"/>
<keyword evidence="1" id="KW-0472">Membrane</keyword>
<evidence type="ECO:0000313" key="3">
    <source>
        <dbReference type="Proteomes" id="UP000193689"/>
    </source>
</evidence>
<feature type="transmembrane region" description="Helical" evidence="1">
    <location>
        <begin position="99"/>
        <end position="121"/>
    </location>
</feature>
<comment type="caution">
    <text evidence="2">The sequence shown here is derived from an EMBL/GenBank/DDBJ whole genome shotgun (WGS) entry which is preliminary data.</text>
</comment>
<dbReference type="InParanoid" id="A0A1Y2DTC1"/>
<dbReference type="Proteomes" id="UP000193689">
    <property type="component" value="Unassembled WGS sequence"/>
</dbReference>
<evidence type="ECO:0000256" key="1">
    <source>
        <dbReference type="SAM" id="Phobius"/>
    </source>
</evidence>
<dbReference type="RefSeq" id="XP_040714222.1">
    <property type="nucleotide sequence ID" value="XM_040865124.1"/>
</dbReference>
<feature type="transmembrane region" description="Helical" evidence="1">
    <location>
        <begin position="146"/>
        <end position="173"/>
    </location>
</feature>
<keyword evidence="3" id="KW-1185">Reference proteome</keyword>
<reference evidence="2 3" key="1">
    <citation type="submission" date="2016-07" db="EMBL/GenBank/DDBJ databases">
        <title>Pervasive Adenine N6-methylation of Active Genes in Fungi.</title>
        <authorList>
            <consortium name="DOE Joint Genome Institute"/>
            <person name="Mondo S.J."/>
            <person name="Dannebaum R.O."/>
            <person name="Kuo R.C."/>
            <person name="Labutti K."/>
            <person name="Haridas S."/>
            <person name="Kuo A."/>
            <person name="Salamov A."/>
            <person name="Ahrendt S.R."/>
            <person name="Lipzen A."/>
            <person name="Sullivan W."/>
            <person name="Andreopoulos W.B."/>
            <person name="Clum A."/>
            <person name="Lindquist E."/>
            <person name="Daum C."/>
            <person name="Ramamoorthy G.K."/>
            <person name="Gryganskyi A."/>
            <person name="Culley D."/>
            <person name="Magnuson J.K."/>
            <person name="James T.Y."/>
            <person name="O'Malley M.A."/>
            <person name="Stajich J.E."/>
            <person name="Spatafora J.W."/>
            <person name="Visel A."/>
            <person name="Grigoriev I.V."/>
        </authorList>
    </citation>
    <scope>NUCLEOTIDE SEQUENCE [LARGE SCALE GENOMIC DNA]</scope>
    <source>
        <strain evidence="2 3">CBS 129021</strain>
    </source>
</reference>
<name>A0A1Y2DTC1_9PEZI</name>